<dbReference type="GO" id="GO:0006273">
    <property type="term" value="P:lagging strand elongation"/>
    <property type="evidence" value="ECO:0007669"/>
    <property type="project" value="TreeGrafter"/>
</dbReference>
<comment type="similarity">
    <text evidence="1">Belongs to the ATP-dependent DNA ligase family.</text>
</comment>
<evidence type="ECO:0000256" key="3">
    <source>
        <dbReference type="ARBA" id="ARBA00022618"/>
    </source>
</evidence>
<dbReference type="Pfam" id="PF01068">
    <property type="entry name" value="DNA_ligase_A_M"/>
    <property type="match status" value="1"/>
</dbReference>
<evidence type="ECO:0000256" key="6">
    <source>
        <dbReference type="ARBA" id="ARBA00022840"/>
    </source>
</evidence>
<dbReference type="InterPro" id="IPR036599">
    <property type="entry name" value="DNA_ligase_N_sf"/>
</dbReference>
<dbReference type="InterPro" id="IPR012340">
    <property type="entry name" value="NA-bd_OB-fold"/>
</dbReference>
<dbReference type="GO" id="GO:0005524">
    <property type="term" value="F:ATP binding"/>
    <property type="evidence" value="ECO:0007669"/>
    <property type="project" value="UniProtKB-KW"/>
</dbReference>
<reference evidence="12 13" key="1">
    <citation type="journal article" date="2015" name="Nature">
        <title>rRNA introns, odd ribosomes, and small enigmatic genomes across a large radiation of phyla.</title>
        <authorList>
            <person name="Brown C.T."/>
            <person name="Hug L.A."/>
            <person name="Thomas B.C."/>
            <person name="Sharon I."/>
            <person name="Castelle C.J."/>
            <person name="Singh A."/>
            <person name="Wilkins M.J."/>
            <person name="Williams K.H."/>
            <person name="Banfield J.F."/>
        </authorList>
    </citation>
    <scope>NUCLEOTIDE SEQUENCE [LARGE SCALE GENOMIC DNA]</scope>
</reference>
<evidence type="ECO:0000313" key="13">
    <source>
        <dbReference type="Proteomes" id="UP000034371"/>
    </source>
</evidence>
<dbReference type="Gene3D" id="3.30.470.30">
    <property type="entry name" value="DNA ligase/mRNA capping enzyme"/>
    <property type="match status" value="1"/>
</dbReference>
<dbReference type="EMBL" id="LCBY01000015">
    <property type="protein sequence ID" value="KKS22555.1"/>
    <property type="molecule type" value="Genomic_DNA"/>
</dbReference>
<dbReference type="PANTHER" id="PTHR45674:SF4">
    <property type="entry name" value="DNA LIGASE 1"/>
    <property type="match status" value="1"/>
</dbReference>
<keyword evidence="4" id="KW-0547">Nucleotide-binding</keyword>
<comment type="catalytic activity">
    <reaction evidence="10">
        <text>ATP + (deoxyribonucleotide)n-3'-hydroxyl + 5'-phospho-(deoxyribonucleotide)m = (deoxyribonucleotide)n+m + AMP + diphosphate.</text>
        <dbReference type="EC" id="6.5.1.1"/>
    </reaction>
</comment>
<dbReference type="Pfam" id="PF04675">
    <property type="entry name" value="DNA_ligase_A_N"/>
    <property type="match status" value="1"/>
</dbReference>
<dbReference type="PROSITE" id="PS50160">
    <property type="entry name" value="DNA_LIGASE_A3"/>
    <property type="match status" value="1"/>
</dbReference>
<dbReference type="SUPFAM" id="SSF50249">
    <property type="entry name" value="Nucleic acid-binding proteins"/>
    <property type="match status" value="1"/>
</dbReference>
<dbReference type="AlphaFoldDB" id="A0A0G0XCE6"/>
<protein>
    <submittedName>
        <fullName evidence="12">Putative DNA ligase</fullName>
    </submittedName>
</protein>
<dbReference type="SUPFAM" id="SSF56091">
    <property type="entry name" value="DNA ligase/mRNA capping enzyme, catalytic domain"/>
    <property type="match status" value="1"/>
</dbReference>
<keyword evidence="3" id="KW-0132">Cell division</keyword>
<evidence type="ECO:0000256" key="5">
    <source>
        <dbReference type="ARBA" id="ARBA00022763"/>
    </source>
</evidence>
<dbReference type="InterPro" id="IPR012310">
    <property type="entry name" value="DNA_ligase_ATP-dep_cent"/>
</dbReference>
<sequence length="595" mass="66681">MTIQTFTSYLESLSKTASRNEMTVVLAKLLSKSSSDEVDKVCYLLLGRLTPKFEGIEFQMATKSMIKVIALAYGSNVDEVTKIFKQKGDLGVVVAQLQPKADRPLADVGKRAHQGEPLQITTVYDKLLKIALEEGSGSVERKIFGFSELLKSLDPLSAKYMVRIPVGALRLGFSDMTLLDALSWMAMGDKSLRKLLENAYNVSADIGLIAKAFKEKAGKGIVHLKATPGIPIRPQQAERLGTAEEMIEKLGTSVAEWKLDGFRVQVHIISSKLKIKSSKFKTQRKQMQLGEKRSDKEVQIFSRSLENTTHMFPEIVGEFRKLDVGSAILDGEAIGYDPKTSKHLPFQETIQRKRKHGISDIAQKIPLRYYAFDLLSLNGESFLEVPFNERRKKLAELFEKKGKKLDPKTVTIAEQVIVSTPEALRKQFDESVKQGFEGIMVKKREAVYTAGARNFNWVKFKHMGVGKLADTLDCLVMGYYAGQGKRSGFGIGAFLVGVSNKVRPFSAERSDLERFVTVCKIGTGLSDEQWKQLRVTSYELRVKNKPEEYDVPKGEAVFEPEHNLHTIFLYKIPRASELDTQVNIFLLLSAKPLLP</sequence>
<dbReference type="GO" id="GO:0051301">
    <property type="term" value="P:cell division"/>
    <property type="evidence" value="ECO:0007669"/>
    <property type="project" value="UniProtKB-KW"/>
</dbReference>
<dbReference type="Gene3D" id="2.40.50.140">
    <property type="entry name" value="Nucleic acid-binding proteins"/>
    <property type="match status" value="1"/>
</dbReference>
<dbReference type="CDD" id="cd07901">
    <property type="entry name" value="Adenylation_DNA_ligase_Arch_LigB"/>
    <property type="match status" value="1"/>
</dbReference>
<keyword evidence="7" id="KW-0233">DNA recombination</keyword>
<feature type="non-terminal residue" evidence="12">
    <location>
        <position position="595"/>
    </location>
</feature>
<comment type="caution">
    <text evidence="12">The sequence shown here is derived from an EMBL/GenBank/DDBJ whole genome shotgun (WGS) entry which is preliminary data.</text>
</comment>
<dbReference type="InterPro" id="IPR050191">
    <property type="entry name" value="ATP-dep_DNA_ligase"/>
</dbReference>
<name>A0A0G0XCE6_9BACT</name>
<accession>A0A0G0XCE6</accession>
<evidence type="ECO:0000256" key="2">
    <source>
        <dbReference type="ARBA" id="ARBA00022598"/>
    </source>
</evidence>
<dbReference type="InterPro" id="IPR012308">
    <property type="entry name" value="DNA_ligase_ATP-dep_N"/>
</dbReference>
<organism evidence="12 13">
    <name type="scientific">Candidatus Roizmanbacteria bacterium GW2011_GWC2_41_7</name>
    <dbReference type="NCBI Taxonomy" id="1618487"/>
    <lineage>
        <taxon>Bacteria</taxon>
        <taxon>Candidatus Roizmaniibacteriota</taxon>
    </lineage>
</organism>
<keyword evidence="6" id="KW-0067">ATP-binding</keyword>
<evidence type="ECO:0000256" key="4">
    <source>
        <dbReference type="ARBA" id="ARBA00022741"/>
    </source>
</evidence>
<evidence type="ECO:0000256" key="7">
    <source>
        <dbReference type="ARBA" id="ARBA00023172"/>
    </source>
</evidence>
<evidence type="ECO:0000256" key="8">
    <source>
        <dbReference type="ARBA" id="ARBA00023204"/>
    </source>
</evidence>
<keyword evidence="5" id="KW-0227">DNA damage</keyword>
<dbReference type="PROSITE" id="PS00697">
    <property type="entry name" value="DNA_LIGASE_A1"/>
    <property type="match status" value="1"/>
</dbReference>
<dbReference type="PROSITE" id="PS00333">
    <property type="entry name" value="DNA_LIGASE_A2"/>
    <property type="match status" value="1"/>
</dbReference>
<keyword evidence="9" id="KW-0131">Cell cycle</keyword>
<evidence type="ECO:0000259" key="11">
    <source>
        <dbReference type="PROSITE" id="PS50160"/>
    </source>
</evidence>
<gene>
    <name evidence="12" type="ORF">UU78_C0015G0008</name>
</gene>
<dbReference type="GO" id="GO:0006281">
    <property type="term" value="P:DNA repair"/>
    <property type="evidence" value="ECO:0007669"/>
    <property type="project" value="UniProtKB-KW"/>
</dbReference>
<dbReference type="SUPFAM" id="SSF117018">
    <property type="entry name" value="ATP-dependent DNA ligase DNA-binding domain"/>
    <property type="match status" value="1"/>
</dbReference>
<dbReference type="GO" id="GO:0003677">
    <property type="term" value="F:DNA binding"/>
    <property type="evidence" value="ECO:0007669"/>
    <property type="project" value="InterPro"/>
</dbReference>
<dbReference type="GO" id="GO:0003910">
    <property type="term" value="F:DNA ligase (ATP) activity"/>
    <property type="evidence" value="ECO:0007669"/>
    <property type="project" value="UniProtKB-EC"/>
</dbReference>
<evidence type="ECO:0000256" key="1">
    <source>
        <dbReference type="ARBA" id="ARBA00007572"/>
    </source>
</evidence>
<keyword evidence="8" id="KW-0234">DNA repair</keyword>
<evidence type="ECO:0000313" key="12">
    <source>
        <dbReference type="EMBL" id="KKS22555.1"/>
    </source>
</evidence>
<dbReference type="PANTHER" id="PTHR45674">
    <property type="entry name" value="DNA LIGASE 1/3 FAMILY MEMBER"/>
    <property type="match status" value="1"/>
</dbReference>
<keyword evidence="2 12" id="KW-0436">Ligase</keyword>
<dbReference type="GO" id="GO:0006310">
    <property type="term" value="P:DNA recombination"/>
    <property type="evidence" value="ECO:0007669"/>
    <property type="project" value="UniProtKB-KW"/>
</dbReference>
<dbReference type="Gene3D" id="1.10.3260.10">
    <property type="entry name" value="DNA ligase, ATP-dependent, N-terminal domain"/>
    <property type="match status" value="1"/>
</dbReference>
<evidence type="ECO:0000256" key="9">
    <source>
        <dbReference type="ARBA" id="ARBA00023306"/>
    </source>
</evidence>
<dbReference type="InterPro" id="IPR016059">
    <property type="entry name" value="DNA_ligase_ATP-dep_CS"/>
</dbReference>
<evidence type="ECO:0000256" key="10">
    <source>
        <dbReference type="ARBA" id="ARBA00034003"/>
    </source>
</evidence>
<feature type="domain" description="ATP-dependent DNA ligase family profile" evidence="11">
    <location>
        <begin position="360"/>
        <end position="488"/>
    </location>
</feature>
<proteinExistence type="inferred from homology"/>
<dbReference type="Proteomes" id="UP000034371">
    <property type="component" value="Unassembled WGS sequence"/>
</dbReference>